<evidence type="ECO:0000256" key="1">
    <source>
        <dbReference type="ARBA" id="ARBA00000085"/>
    </source>
</evidence>
<organism evidence="9 10">
    <name type="scientific">Carboxylicivirga marina</name>
    <dbReference type="NCBI Taxonomy" id="2800988"/>
    <lineage>
        <taxon>Bacteria</taxon>
        <taxon>Pseudomonadati</taxon>
        <taxon>Bacteroidota</taxon>
        <taxon>Bacteroidia</taxon>
        <taxon>Marinilabiliales</taxon>
        <taxon>Marinilabiliaceae</taxon>
        <taxon>Carboxylicivirga</taxon>
    </lineage>
</organism>
<comment type="catalytic activity">
    <reaction evidence="1">
        <text>ATP + protein L-histidine = ADP + protein N-phospho-L-histidine.</text>
        <dbReference type="EC" id="2.7.13.3"/>
    </reaction>
</comment>
<dbReference type="InterPro" id="IPR011006">
    <property type="entry name" value="CheY-like_superfamily"/>
</dbReference>
<evidence type="ECO:0000256" key="6">
    <source>
        <dbReference type="SAM" id="Phobius"/>
    </source>
</evidence>
<dbReference type="InterPro" id="IPR001789">
    <property type="entry name" value="Sig_transdc_resp-reg_receiver"/>
</dbReference>
<dbReference type="PANTHER" id="PTHR45339:SF1">
    <property type="entry name" value="HYBRID SIGNAL TRANSDUCTION HISTIDINE KINASE J"/>
    <property type="match status" value="1"/>
</dbReference>
<feature type="transmembrane region" description="Helical" evidence="6">
    <location>
        <begin position="130"/>
        <end position="152"/>
    </location>
</feature>
<feature type="transmembrane region" description="Helical" evidence="6">
    <location>
        <begin position="28"/>
        <end position="47"/>
    </location>
</feature>
<dbReference type="Gene3D" id="1.10.287.130">
    <property type="match status" value="1"/>
</dbReference>
<accession>A0ABS1HL58</accession>
<evidence type="ECO:0000259" key="7">
    <source>
        <dbReference type="PROSITE" id="PS50109"/>
    </source>
</evidence>
<dbReference type="CDD" id="cd17546">
    <property type="entry name" value="REC_hyHK_CKI1_RcsC-like"/>
    <property type="match status" value="1"/>
</dbReference>
<protein>
    <recommendedName>
        <fullName evidence="2">histidine kinase</fullName>
        <ecNumber evidence="2">2.7.13.3</ecNumber>
    </recommendedName>
</protein>
<dbReference type="InterPro" id="IPR003661">
    <property type="entry name" value="HisK_dim/P_dom"/>
</dbReference>
<dbReference type="SUPFAM" id="SSF52172">
    <property type="entry name" value="CheY-like"/>
    <property type="match status" value="1"/>
</dbReference>
<dbReference type="SMART" id="SM00448">
    <property type="entry name" value="REC"/>
    <property type="match status" value="1"/>
</dbReference>
<evidence type="ECO:0000256" key="5">
    <source>
        <dbReference type="PROSITE-ProRule" id="PRU00169"/>
    </source>
</evidence>
<feature type="domain" description="Histidine kinase" evidence="7">
    <location>
        <begin position="211"/>
        <end position="431"/>
    </location>
</feature>
<feature type="modified residue" description="4-aspartylphosphate" evidence="5">
    <location>
        <position position="511"/>
    </location>
</feature>
<dbReference type="EC" id="2.7.13.3" evidence="2"/>
<dbReference type="RefSeq" id="WP_200465637.1">
    <property type="nucleotide sequence ID" value="NZ_JAENRR010000033.1"/>
</dbReference>
<dbReference type="Pfam" id="PF00072">
    <property type="entry name" value="Response_reg"/>
    <property type="match status" value="1"/>
</dbReference>
<dbReference type="Proteomes" id="UP000605676">
    <property type="component" value="Unassembled WGS sequence"/>
</dbReference>
<keyword evidence="10" id="KW-1185">Reference proteome</keyword>
<dbReference type="SUPFAM" id="SSF47384">
    <property type="entry name" value="Homodimeric domain of signal transducing histidine kinase"/>
    <property type="match status" value="1"/>
</dbReference>
<keyword evidence="6" id="KW-0472">Membrane</keyword>
<dbReference type="InterPro" id="IPR005467">
    <property type="entry name" value="His_kinase_dom"/>
</dbReference>
<evidence type="ECO:0000256" key="3">
    <source>
        <dbReference type="ARBA" id="ARBA00022553"/>
    </source>
</evidence>
<dbReference type="InterPro" id="IPR036890">
    <property type="entry name" value="HATPase_C_sf"/>
</dbReference>
<evidence type="ECO:0000256" key="2">
    <source>
        <dbReference type="ARBA" id="ARBA00012438"/>
    </source>
</evidence>
<dbReference type="Gene3D" id="3.30.565.10">
    <property type="entry name" value="Histidine kinase-like ATPase, C-terminal domain"/>
    <property type="match status" value="1"/>
</dbReference>
<evidence type="ECO:0000259" key="8">
    <source>
        <dbReference type="PROSITE" id="PS50110"/>
    </source>
</evidence>
<dbReference type="Gene3D" id="3.40.50.2300">
    <property type="match status" value="1"/>
</dbReference>
<dbReference type="Pfam" id="PF00512">
    <property type="entry name" value="HisKA"/>
    <property type="match status" value="1"/>
</dbReference>
<evidence type="ECO:0000313" key="10">
    <source>
        <dbReference type="Proteomes" id="UP000605676"/>
    </source>
</evidence>
<feature type="transmembrane region" description="Helical" evidence="6">
    <location>
        <begin position="95"/>
        <end position="118"/>
    </location>
</feature>
<keyword evidence="6" id="KW-1133">Transmembrane helix</keyword>
<dbReference type="PANTHER" id="PTHR45339">
    <property type="entry name" value="HYBRID SIGNAL TRANSDUCTION HISTIDINE KINASE J"/>
    <property type="match status" value="1"/>
</dbReference>
<feature type="transmembrane region" description="Helical" evidence="6">
    <location>
        <begin position="54"/>
        <end position="75"/>
    </location>
</feature>
<dbReference type="SMART" id="SM00388">
    <property type="entry name" value="HisKA"/>
    <property type="match status" value="1"/>
</dbReference>
<dbReference type="CDD" id="cd00082">
    <property type="entry name" value="HisKA"/>
    <property type="match status" value="1"/>
</dbReference>
<proteinExistence type="predicted"/>
<evidence type="ECO:0000313" key="9">
    <source>
        <dbReference type="EMBL" id="MBK3518409.1"/>
    </source>
</evidence>
<feature type="domain" description="Response regulatory" evidence="8">
    <location>
        <begin position="462"/>
        <end position="580"/>
    </location>
</feature>
<keyword evidence="3 5" id="KW-0597">Phosphoprotein</keyword>
<dbReference type="PROSITE" id="PS50109">
    <property type="entry name" value="HIS_KIN"/>
    <property type="match status" value="1"/>
</dbReference>
<keyword evidence="6" id="KW-0812">Transmembrane</keyword>
<gene>
    <name evidence="9" type="ORF">JIV24_13780</name>
</gene>
<evidence type="ECO:0000256" key="4">
    <source>
        <dbReference type="ARBA" id="ARBA00023012"/>
    </source>
</evidence>
<keyword evidence="4" id="KW-0902">Two-component regulatory system</keyword>
<dbReference type="InterPro" id="IPR036097">
    <property type="entry name" value="HisK_dim/P_sf"/>
</dbReference>
<sequence length="581" mass="66369">MKILNRFLLLFKSDNKENVDIEEQTPTLINNLINFFLFCIVFIEGVICLRSEDIFFAIPLLTLSLIFAFHFVYLSRNSMARGMQNSLFFFSSVTFLYFVVFGSSTGINIIWSALFPPFIISLMGMRRGSIFSLLFMALIAIIILIINNYGFIDLAKQYTLTEKIVFLAFYFLFFIATYAIHYTYTEIILKKERRVLDSQNFNKTQEELISKLSHQIRTPLSNITGIIDILEKTTLTDDQRDYINTIHASSNNLVNVVNNMVAASKTNFSQIPAEEVSFNLYSTINNTIKLFQDDQEKKKFSLSLSADIPTNLIGNSVKVKQIFLNLLNSLLKYNKSELKTIAIEVSRKEILPNKIVLKFRIISNTVVPIPKSELGEDAMHSSEVIHLNRSKYINLLDLGITQKIIEMDGNHIEISPDSVKTVIEFTASFKENNKSQSIENIKPPTKQSESYFKPSVNIADANILLVEDNFSNQQIIILYIKDEVRKIEVAFNGKEALDKFGKVKYDLILMDVQMPIMDGFKATEKIRQIEKSTGTHTPIIAVTANAFPEDKEKCLASGMDDYISKPFQPEDLIHKMKKHLS</sequence>
<feature type="transmembrane region" description="Helical" evidence="6">
    <location>
        <begin position="164"/>
        <end position="184"/>
    </location>
</feature>
<dbReference type="SUPFAM" id="SSF55874">
    <property type="entry name" value="ATPase domain of HSP90 chaperone/DNA topoisomerase II/histidine kinase"/>
    <property type="match status" value="1"/>
</dbReference>
<dbReference type="EMBL" id="JAENRR010000033">
    <property type="protein sequence ID" value="MBK3518409.1"/>
    <property type="molecule type" value="Genomic_DNA"/>
</dbReference>
<dbReference type="PROSITE" id="PS50110">
    <property type="entry name" value="RESPONSE_REGULATORY"/>
    <property type="match status" value="1"/>
</dbReference>
<comment type="caution">
    <text evidence="9">The sequence shown here is derived from an EMBL/GenBank/DDBJ whole genome shotgun (WGS) entry which is preliminary data.</text>
</comment>
<name>A0ABS1HL58_9BACT</name>
<reference evidence="9 10" key="1">
    <citation type="submission" date="2021-01" db="EMBL/GenBank/DDBJ databases">
        <title>Carboxyliciviraga sp.nov., isolated from coastal sediments.</title>
        <authorList>
            <person name="Lu D."/>
            <person name="Zhang T."/>
        </authorList>
    </citation>
    <scope>NUCLEOTIDE SEQUENCE [LARGE SCALE GENOMIC DNA]</scope>
    <source>
        <strain evidence="9 10">N1Y132</strain>
    </source>
</reference>